<dbReference type="Gene3D" id="1.10.10.350">
    <property type="match status" value="1"/>
</dbReference>
<dbReference type="InterPro" id="IPR020751">
    <property type="entry name" value="aa-tRNA-synth_I_codon-bd_sub2"/>
</dbReference>
<dbReference type="NCBIfam" id="TIGR00464">
    <property type="entry name" value="gltX_bact"/>
    <property type="match status" value="1"/>
</dbReference>
<dbReference type="OrthoDB" id="428822at2759"/>
<dbReference type="AlphaFoldDB" id="A0A6A7BXR7"/>
<keyword evidence="3 9" id="KW-0436">Ligase</keyword>
<evidence type="ECO:0000313" key="12">
    <source>
        <dbReference type="Proteomes" id="UP000799421"/>
    </source>
</evidence>
<dbReference type="PROSITE" id="PS00178">
    <property type="entry name" value="AA_TRNA_LIGASE_I"/>
    <property type="match status" value="1"/>
</dbReference>
<sequence>MLSSRGSLILKRFHGALSRAPVLPRPGIAVRTRFAPSPTGFLHLGGLRTALYSFLLARRTGGEFILRIEDTDHKRLVPAAEARLLSDLHWAGLSWDEGPDINGPYGPYRQSNRADIYTTHANQLIHKGKAYRCFCPPQRVKEDFVTSDCYQSCNTLNKDASAEKAHRGEKFTVRLSPLRTSRQKFPDLVYGNIKPLTRSGSTAGEILLKSNGMPTYHLANVVDDHLMAITHVVRGSEWMASTPLHYHLYDAFGWQPPSFAHVGLLADEKGRKLSKRSADGEVEWSLSSLKENCVLPAALTNFVALLGWSNPTRSDVLSLSQLGEVFDLKFTRGNATVQSGKLWYLQKKHVALLAKGVREGGSREALQPLVAPMMQVVRERFPDFVAQRGEVDLQRYCEDVILADERNFTSPRAFLERNKFFFAWDNSGDSPSVLEQVESCVEEMMNALQEKNDSYSTDSEGLWFDNEITPDMEKQNTLKRDVSQFLRLRLSDGLPGPSIGVLMAILGCEECRRRIKRYINNL</sequence>
<dbReference type="InterPro" id="IPR004527">
    <property type="entry name" value="Glu-tRNA-ligase_bac/mito"/>
</dbReference>
<dbReference type="SUPFAM" id="SSF48163">
    <property type="entry name" value="An anticodon-binding domain of class I aminoacyl-tRNA synthetases"/>
    <property type="match status" value="1"/>
</dbReference>
<feature type="domain" description="Glutamyl/glutaminyl-tRNA synthetase class Ib catalytic" evidence="10">
    <location>
        <begin position="30"/>
        <end position="329"/>
    </location>
</feature>
<protein>
    <recommendedName>
        <fullName evidence="2">glutamate--tRNA ligase</fullName>
        <ecNumber evidence="2">6.1.1.17</ecNumber>
    </recommendedName>
    <alternativeName>
        <fullName evidence="8">Glutamyl-tRNA synthetase</fullName>
    </alternativeName>
</protein>
<proteinExistence type="inferred from homology"/>
<dbReference type="CDD" id="cd00808">
    <property type="entry name" value="GluRS_core"/>
    <property type="match status" value="1"/>
</dbReference>
<comment type="similarity">
    <text evidence="1">Belongs to the class-I aminoacyl-tRNA synthetase family. Glutamate--tRNA ligase type 1 subfamily.</text>
</comment>
<evidence type="ECO:0000256" key="5">
    <source>
        <dbReference type="ARBA" id="ARBA00022840"/>
    </source>
</evidence>
<evidence type="ECO:0000256" key="9">
    <source>
        <dbReference type="RuleBase" id="RU363037"/>
    </source>
</evidence>
<evidence type="ECO:0000256" key="6">
    <source>
        <dbReference type="ARBA" id="ARBA00022917"/>
    </source>
</evidence>
<dbReference type="InterPro" id="IPR049940">
    <property type="entry name" value="GluQ/Sye"/>
</dbReference>
<dbReference type="Proteomes" id="UP000799421">
    <property type="component" value="Unassembled WGS sequence"/>
</dbReference>
<dbReference type="GO" id="GO:0004818">
    <property type="term" value="F:glutamate-tRNA ligase activity"/>
    <property type="evidence" value="ECO:0007669"/>
    <property type="project" value="UniProtKB-EC"/>
</dbReference>
<dbReference type="Pfam" id="PF00749">
    <property type="entry name" value="tRNA-synt_1c"/>
    <property type="match status" value="1"/>
</dbReference>
<evidence type="ECO:0000256" key="3">
    <source>
        <dbReference type="ARBA" id="ARBA00022598"/>
    </source>
</evidence>
<dbReference type="PANTHER" id="PTHR43311:SF2">
    <property type="entry name" value="GLUTAMATE--TRNA LIGASE, MITOCHONDRIAL-RELATED"/>
    <property type="match status" value="1"/>
</dbReference>
<keyword evidence="12" id="KW-1185">Reference proteome</keyword>
<keyword evidence="6 9" id="KW-0648">Protein biosynthesis</keyword>
<organism evidence="11 12">
    <name type="scientific">Piedraia hortae CBS 480.64</name>
    <dbReference type="NCBI Taxonomy" id="1314780"/>
    <lineage>
        <taxon>Eukaryota</taxon>
        <taxon>Fungi</taxon>
        <taxon>Dikarya</taxon>
        <taxon>Ascomycota</taxon>
        <taxon>Pezizomycotina</taxon>
        <taxon>Dothideomycetes</taxon>
        <taxon>Dothideomycetidae</taxon>
        <taxon>Capnodiales</taxon>
        <taxon>Piedraiaceae</taxon>
        <taxon>Piedraia</taxon>
    </lineage>
</organism>
<dbReference type="EMBL" id="MU005986">
    <property type="protein sequence ID" value="KAF2860011.1"/>
    <property type="molecule type" value="Genomic_DNA"/>
</dbReference>
<dbReference type="GO" id="GO:0000049">
    <property type="term" value="F:tRNA binding"/>
    <property type="evidence" value="ECO:0007669"/>
    <property type="project" value="InterPro"/>
</dbReference>
<accession>A0A6A7BXR7</accession>
<keyword evidence="7 9" id="KW-0030">Aminoacyl-tRNA synthetase</keyword>
<dbReference type="InterPro" id="IPR020058">
    <property type="entry name" value="Glu/Gln-tRNA-synth_Ib_cat-dom"/>
</dbReference>
<dbReference type="GO" id="GO:0005524">
    <property type="term" value="F:ATP binding"/>
    <property type="evidence" value="ECO:0007669"/>
    <property type="project" value="UniProtKB-KW"/>
</dbReference>
<reference evidence="11" key="1">
    <citation type="journal article" date="2020" name="Stud. Mycol.">
        <title>101 Dothideomycetes genomes: a test case for predicting lifestyles and emergence of pathogens.</title>
        <authorList>
            <person name="Haridas S."/>
            <person name="Albert R."/>
            <person name="Binder M."/>
            <person name="Bloem J."/>
            <person name="Labutti K."/>
            <person name="Salamov A."/>
            <person name="Andreopoulos B."/>
            <person name="Baker S."/>
            <person name="Barry K."/>
            <person name="Bills G."/>
            <person name="Bluhm B."/>
            <person name="Cannon C."/>
            <person name="Castanera R."/>
            <person name="Culley D."/>
            <person name="Daum C."/>
            <person name="Ezra D."/>
            <person name="Gonzalez J."/>
            <person name="Henrissat B."/>
            <person name="Kuo A."/>
            <person name="Liang C."/>
            <person name="Lipzen A."/>
            <person name="Lutzoni F."/>
            <person name="Magnuson J."/>
            <person name="Mondo S."/>
            <person name="Nolan M."/>
            <person name="Ohm R."/>
            <person name="Pangilinan J."/>
            <person name="Park H.-J."/>
            <person name="Ramirez L."/>
            <person name="Alfaro M."/>
            <person name="Sun H."/>
            <person name="Tritt A."/>
            <person name="Yoshinaga Y."/>
            <person name="Zwiers L.-H."/>
            <person name="Turgeon B."/>
            <person name="Goodwin S."/>
            <person name="Spatafora J."/>
            <person name="Crous P."/>
            <person name="Grigoriev I."/>
        </authorList>
    </citation>
    <scope>NUCLEOTIDE SEQUENCE</scope>
    <source>
        <strain evidence="11">CBS 480.64</strain>
    </source>
</reference>
<dbReference type="PRINTS" id="PR00987">
    <property type="entry name" value="TRNASYNTHGLU"/>
</dbReference>
<evidence type="ECO:0000256" key="4">
    <source>
        <dbReference type="ARBA" id="ARBA00022741"/>
    </source>
</evidence>
<evidence type="ECO:0000256" key="7">
    <source>
        <dbReference type="ARBA" id="ARBA00023146"/>
    </source>
</evidence>
<dbReference type="HAMAP" id="MF_00022">
    <property type="entry name" value="Glu_tRNA_synth_type1"/>
    <property type="match status" value="1"/>
</dbReference>
<dbReference type="GO" id="GO:0008270">
    <property type="term" value="F:zinc ion binding"/>
    <property type="evidence" value="ECO:0007669"/>
    <property type="project" value="InterPro"/>
</dbReference>
<keyword evidence="5 9" id="KW-0067">ATP-binding</keyword>
<dbReference type="InterPro" id="IPR014729">
    <property type="entry name" value="Rossmann-like_a/b/a_fold"/>
</dbReference>
<dbReference type="Gene3D" id="3.40.50.620">
    <property type="entry name" value="HUPs"/>
    <property type="match status" value="1"/>
</dbReference>
<dbReference type="SUPFAM" id="SSF52374">
    <property type="entry name" value="Nucleotidylyl transferase"/>
    <property type="match status" value="1"/>
</dbReference>
<evidence type="ECO:0000256" key="8">
    <source>
        <dbReference type="ARBA" id="ARBA00030865"/>
    </source>
</evidence>
<dbReference type="EC" id="6.1.1.17" evidence="2"/>
<name>A0A6A7BXR7_9PEZI</name>
<dbReference type="InterPro" id="IPR008925">
    <property type="entry name" value="aa_tRNA-synth_I_cd-bd_sf"/>
</dbReference>
<dbReference type="InterPro" id="IPR000924">
    <property type="entry name" value="Glu/Gln-tRNA-synth"/>
</dbReference>
<keyword evidence="4 9" id="KW-0547">Nucleotide-binding</keyword>
<dbReference type="InterPro" id="IPR001412">
    <property type="entry name" value="aa-tRNA-synth_I_CS"/>
</dbReference>
<dbReference type="GO" id="GO:0006424">
    <property type="term" value="P:glutamyl-tRNA aminoacylation"/>
    <property type="evidence" value="ECO:0007669"/>
    <property type="project" value="InterPro"/>
</dbReference>
<evidence type="ECO:0000256" key="1">
    <source>
        <dbReference type="ARBA" id="ARBA00007894"/>
    </source>
</evidence>
<dbReference type="PANTHER" id="PTHR43311">
    <property type="entry name" value="GLUTAMATE--TRNA LIGASE"/>
    <property type="match status" value="1"/>
</dbReference>
<evidence type="ECO:0000313" key="11">
    <source>
        <dbReference type="EMBL" id="KAF2860011.1"/>
    </source>
</evidence>
<dbReference type="InterPro" id="IPR033910">
    <property type="entry name" value="GluRS_core"/>
</dbReference>
<dbReference type="GO" id="GO:0005739">
    <property type="term" value="C:mitochondrion"/>
    <property type="evidence" value="ECO:0007669"/>
    <property type="project" value="TreeGrafter"/>
</dbReference>
<evidence type="ECO:0000259" key="10">
    <source>
        <dbReference type="Pfam" id="PF00749"/>
    </source>
</evidence>
<evidence type="ECO:0000256" key="2">
    <source>
        <dbReference type="ARBA" id="ARBA00012835"/>
    </source>
</evidence>
<gene>
    <name evidence="11" type="ORF">K470DRAFT_248241</name>
</gene>